<proteinExistence type="predicted"/>
<reference evidence="1" key="2">
    <citation type="journal article" date="2022" name="New Phytol.">
        <title>Evolutionary transition to the ectomycorrhizal habit in the genomes of a hyperdiverse lineage of mushroom-forming fungi.</title>
        <authorList>
            <person name="Looney B."/>
            <person name="Miyauchi S."/>
            <person name="Morin E."/>
            <person name="Drula E."/>
            <person name="Courty P.E."/>
            <person name="Kohler A."/>
            <person name="Kuo A."/>
            <person name="LaButti K."/>
            <person name="Pangilinan J."/>
            <person name="Lipzen A."/>
            <person name="Riley R."/>
            <person name="Andreopoulos W."/>
            <person name="He G."/>
            <person name="Johnson J."/>
            <person name="Nolan M."/>
            <person name="Tritt A."/>
            <person name="Barry K.W."/>
            <person name="Grigoriev I.V."/>
            <person name="Nagy L.G."/>
            <person name="Hibbett D."/>
            <person name="Henrissat B."/>
            <person name="Matheny P.B."/>
            <person name="Labbe J."/>
            <person name="Martin F.M."/>
        </authorList>
    </citation>
    <scope>NUCLEOTIDE SEQUENCE</scope>
    <source>
        <strain evidence="1">EC-137</strain>
    </source>
</reference>
<accession>A0ACB8QDP3</accession>
<comment type="caution">
    <text evidence="1">The sequence shown here is derived from an EMBL/GenBank/DDBJ whole genome shotgun (WGS) entry which is preliminary data.</text>
</comment>
<dbReference type="EMBL" id="MU273660">
    <property type="protein sequence ID" value="KAI0029705.1"/>
    <property type="molecule type" value="Genomic_DNA"/>
</dbReference>
<evidence type="ECO:0000313" key="1">
    <source>
        <dbReference type="EMBL" id="KAI0029705.1"/>
    </source>
</evidence>
<keyword evidence="2" id="KW-1185">Reference proteome</keyword>
<protein>
    <submittedName>
        <fullName evidence="1">Uncharacterized protein</fullName>
    </submittedName>
</protein>
<reference evidence="1" key="1">
    <citation type="submission" date="2021-02" db="EMBL/GenBank/DDBJ databases">
        <authorList>
            <consortium name="DOE Joint Genome Institute"/>
            <person name="Ahrendt S."/>
            <person name="Looney B.P."/>
            <person name="Miyauchi S."/>
            <person name="Morin E."/>
            <person name="Drula E."/>
            <person name="Courty P.E."/>
            <person name="Chicoki N."/>
            <person name="Fauchery L."/>
            <person name="Kohler A."/>
            <person name="Kuo A."/>
            <person name="Labutti K."/>
            <person name="Pangilinan J."/>
            <person name="Lipzen A."/>
            <person name="Riley R."/>
            <person name="Andreopoulos W."/>
            <person name="He G."/>
            <person name="Johnson J."/>
            <person name="Barry K.W."/>
            <person name="Grigoriev I.V."/>
            <person name="Nagy L."/>
            <person name="Hibbett D."/>
            <person name="Henrissat B."/>
            <person name="Matheny P.B."/>
            <person name="Labbe J."/>
            <person name="Martin F."/>
        </authorList>
    </citation>
    <scope>NUCLEOTIDE SEQUENCE</scope>
    <source>
        <strain evidence="1">EC-137</strain>
    </source>
</reference>
<dbReference type="Proteomes" id="UP000814128">
    <property type="component" value="Unassembled WGS sequence"/>
</dbReference>
<name>A0ACB8QDP3_9AGAM</name>
<gene>
    <name evidence="1" type="ORF">K488DRAFT_88456</name>
</gene>
<organism evidence="1 2">
    <name type="scientific">Vararia minispora EC-137</name>
    <dbReference type="NCBI Taxonomy" id="1314806"/>
    <lineage>
        <taxon>Eukaryota</taxon>
        <taxon>Fungi</taxon>
        <taxon>Dikarya</taxon>
        <taxon>Basidiomycota</taxon>
        <taxon>Agaricomycotina</taxon>
        <taxon>Agaricomycetes</taxon>
        <taxon>Russulales</taxon>
        <taxon>Lachnocladiaceae</taxon>
        <taxon>Vararia</taxon>
    </lineage>
</organism>
<evidence type="ECO:0000313" key="2">
    <source>
        <dbReference type="Proteomes" id="UP000814128"/>
    </source>
</evidence>
<sequence>MSVAKLSGTDQTRAHTVCDDLESSLWVFLYMLLRHSPLPVRKEVDGPELLKIRIKQLFEEYTPLYAMSPAIGGNAKWVFLVDAPRLGETGWPKDLTSSIPEPCRSLLLDLVRYFQPIIFPVERLTPTEKQVVLALATNPATAYDSFKACFSAALTQGVWVEDGSDQSVGQDEYSRLPEASRKRKRKQRARRPGVDDTEVEDVREDEDVVGDGRQPEGSDTDDCDPPSSPARMKKRSRTRVAAVVTRFEATPAAREKEAATSGVPVAVLIPRYERPVPEIRAQASMAGRHARLLSDHDAGSRVLD</sequence>